<dbReference type="InterPro" id="IPR056599">
    <property type="entry name" value="AAA_lid_fung"/>
</dbReference>
<proteinExistence type="predicted"/>
<dbReference type="PANTHER" id="PTHR46411">
    <property type="entry name" value="FAMILY ATPASE, PUTATIVE-RELATED"/>
    <property type="match status" value="1"/>
</dbReference>
<dbReference type="Pfam" id="PF23232">
    <property type="entry name" value="AAA_lid_13"/>
    <property type="match status" value="1"/>
</dbReference>
<dbReference type="InterPro" id="IPR003959">
    <property type="entry name" value="ATPase_AAA_core"/>
</dbReference>
<dbReference type="InterPro" id="IPR003593">
    <property type="entry name" value="AAA+_ATPase"/>
</dbReference>
<dbReference type="OrthoDB" id="10042665at2759"/>
<dbReference type="InterPro" id="IPR054289">
    <property type="entry name" value="DUF7025"/>
</dbReference>
<keyword evidence="4" id="KW-1185">Reference proteome</keyword>
<feature type="region of interest" description="Disordered" evidence="1">
    <location>
        <begin position="38"/>
        <end position="69"/>
    </location>
</feature>
<sequence>MTTIAEGPSVSDLAEKLAAIEKKLSELEIKYSGVPQTAEALTPKGKINDKDLNAGSVVGDRQADQEIEEDNSDPRVKVVIIRSDPETGEPIEQAIKLQTVKPEDQKQRAFILRKNVFDAKFMRYQMANSSEIDIINPELWELLKEHLGHYPYHIFRDSPVTLVSPFEPIIFHFDELSSVAQQSTQDETDAQRVAREDMKRLLDVISSGDSGDEKLDKYFKMRPNYRKQVKENTIDPETIQFTDLWTAFPPGTLIFGKPFQGEDQVFVVKDNCSTWPQKLPMRDGGRGYNSWELDAWTYDWKDGNFRRIDFTLKFEEFDGHLPLTSLPYFPFELHPQHEDIRKRLIERGMKFRKICEAKEHQRLFDYGGQAISEQKGFAKHDKEGGHVADWRSQSSNDLSFLLGYGGRKPTESLIPNAKSTDVRSRVMVDYDSYFQYAQAEGRNGPLEPADGGPGCMCSDCQNNEGLEKRYRFRFDMKAGVKEWEDDQYLICPPRVLGYILADKEWAQLQVTSLNPITAGSKNYTNTQFSLLKLADDGEDNTKSNRDTRKRRDTSTKGLLLDLVRSHTTMQSGERDDDTEQKNSKLEVDDIIPGKGKGLVVLLYGPPGVGKTSTAEIMALATKKPLFSVSVADVGTEAKHVEANLSRIFALATKWRAILLMFVLPHKLVHYRLYICLSNDEADVFLESRGRGSKVQSADKNALVSVFLRVLEYYHGIMFLTTNHIASFDIAIVSRIHVAIRFESLDQKQTEAIFRNFLDKLEDNHLIENYNERDGILDWLEDTVYREGLDGRQIRNVVTTALGLARAAKEEGDGNGKLTKEHLRRAFLNVNSFKNDFKLQMQRYKDSQEKMIK</sequence>
<gene>
    <name evidence="3" type="ORF">HYFRA_00013108</name>
</gene>
<dbReference type="Pfam" id="PF22942">
    <property type="entry name" value="DUF7025"/>
    <property type="match status" value="1"/>
</dbReference>
<dbReference type="CDD" id="cd19481">
    <property type="entry name" value="RecA-like_protease"/>
    <property type="match status" value="1"/>
</dbReference>
<organism evidence="3 4">
    <name type="scientific">Hymenoscyphus fraxineus</name>
    <dbReference type="NCBI Taxonomy" id="746836"/>
    <lineage>
        <taxon>Eukaryota</taxon>
        <taxon>Fungi</taxon>
        <taxon>Dikarya</taxon>
        <taxon>Ascomycota</taxon>
        <taxon>Pezizomycotina</taxon>
        <taxon>Leotiomycetes</taxon>
        <taxon>Helotiales</taxon>
        <taxon>Helotiaceae</taxon>
        <taxon>Hymenoscyphus</taxon>
    </lineage>
</organism>
<dbReference type="SUPFAM" id="SSF52540">
    <property type="entry name" value="P-loop containing nucleoside triphosphate hydrolases"/>
    <property type="match status" value="1"/>
</dbReference>
<dbReference type="Gene3D" id="3.40.50.300">
    <property type="entry name" value="P-loop containing nucleotide triphosphate hydrolases"/>
    <property type="match status" value="1"/>
</dbReference>
<evidence type="ECO:0000313" key="3">
    <source>
        <dbReference type="EMBL" id="CAG8959338.1"/>
    </source>
</evidence>
<dbReference type="AlphaFoldDB" id="A0A9N9L798"/>
<comment type="caution">
    <text evidence="3">The sequence shown here is derived from an EMBL/GenBank/DDBJ whole genome shotgun (WGS) entry which is preliminary data.</text>
</comment>
<accession>A0A9N9L798</accession>
<protein>
    <recommendedName>
        <fullName evidence="2">AAA+ ATPase domain-containing protein</fullName>
    </recommendedName>
</protein>
<evidence type="ECO:0000259" key="2">
    <source>
        <dbReference type="SMART" id="SM00382"/>
    </source>
</evidence>
<dbReference type="Proteomes" id="UP000696280">
    <property type="component" value="Unassembled WGS sequence"/>
</dbReference>
<dbReference type="SMART" id="SM00382">
    <property type="entry name" value="AAA"/>
    <property type="match status" value="1"/>
</dbReference>
<name>A0A9N9L798_9HELO</name>
<dbReference type="PANTHER" id="PTHR46411:SF2">
    <property type="entry name" value="AAA+ ATPASE DOMAIN-CONTAINING PROTEIN"/>
    <property type="match status" value="1"/>
</dbReference>
<dbReference type="Pfam" id="PF00004">
    <property type="entry name" value="AAA"/>
    <property type="match status" value="1"/>
</dbReference>
<evidence type="ECO:0000313" key="4">
    <source>
        <dbReference type="Proteomes" id="UP000696280"/>
    </source>
</evidence>
<dbReference type="GO" id="GO:0016887">
    <property type="term" value="F:ATP hydrolysis activity"/>
    <property type="evidence" value="ECO:0007669"/>
    <property type="project" value="InterPro"/>
</dbReference>
<dbReference type="EMBL" id="CAJVRL010000091">
    <property type="protein sequence ID" value="CAG8959338.1"/>
    <property type="molecule type" value="Genomic_DNA"/>
</dbReference>
<dbReference type="GO" id="GO:0005524">
    <property type="term" value="F:ATP binding"/>
    <property type="evidence" value="ECO:0007669"/>
    <property type="project" value="InterPro"/>
</dbReference>
<feature type="domain" description="AAA+ ATPase" evidence="2">
    <location>
        <begin position="596"/>
        <end position="745"/>
    </location>
</feature>
<evidence type="ECO:0000256" key="1">
    <source>
        <dbReference type="SAM" id="MobiDB-lite"/>
    </source>
</evidence>
<dbReference type="InterPro" id="IPR027417">
    <property type="entry name" value="P-loop_NTPase"/>
</dbReference>
<reference evidence="3" key="1">
    <citation type="submission" date="2021-07" db="EMBL/GenBank/DDBJ databases">
        <authorList>
            <person name="Durling M."/>
        </authorList>
    </citation>
    <scope>NUCLEOTIDE SEQUENCE</scope>
</reference>